<feature type="transmembrane region" description="Helical" evidence="8">
    <location>
        <begin position="246"/>
        <end position="267"/>
    </location>
</feature>
<evidence type="ECO:0000256" key="1">
    <source>
        <dbReference type="ARBA" id="ARBA00004651"/>
    </source>
</evidence>
<dbReference type="PANTHER" id="PTHR46494:SF1">
    <property type="entry name" value="CORA FAMILY METAL ION TRANSPORTER (EUROFUNG)"/>
    <property type="match status" value="1"/>
</dbReference>
<evidence type="ECO:0000256" key="3">
    <source>
        <dbReference type="ARBA" id="ARBA00022448"/>
    </source>
</evidence>
<dbReference type="Proteomes" id="UP000177040">
    <property type="component" value="Unassembled WGS sequence"/>
</dbReference>
<evidence type="ECO:0000256" key="7">
    <source>
        <dbReference type="ARBA" id="ARBA00023136"/>
    </source>
</evidence>
<dbReference type="AlphaFoldDB" id="A0A1F6N0K0"/>
<sequence length="311" mass="36295">MSIKTITEGNISWIHIESVTPEVIEFLRTTYRFHTLDLEDVASESTHIPKLDTYRNYLFLVLHFPQWNHSEKKVEIFEVDFFVGDTYVISIQHGKNKEMTGFFYRCLKNRRIKQDWMSGQSGFLLYNLVVSLYREARPILNNIGKHISLVEKEVFSGDQGTHLIKELAYHRRNILMFGSIIEPQRHLMTNLAHIRRPFLDESLTVYFDDVHDHLDKLWSIIEAYKENVHGLYITVESIINQRTSKVLTILTVISVSLLPHTLLFNLYGMNLPGLPLAKHPNLVWGLIIALSIGVMTGLVFVLRRMKRQGWF</sequence>
<evidence type="ECO:0000256" key="2">
    <source>
        <dbReference type="ARBA" id="ARBA00009765"/>
    </source>
</evidence>
<evidence type="ECO:0000256" key="6">
    <source>
        <dbReference type="ARBA" id="ARBA00022989"/>
    </source>
</evidence>
<dbReference type="CDD" id="cd12822">
    <property type="entry name" value="TmCorA-like"/>
    <property type="match status" value="1"/>
</dbReference>
<dbReference type="Pfam" id="PF01544">
    <property type="entry name" value="CorA"/>
    <property type="match status" value="1"/>
</dbReference>
<dbReference type="InterPro" id="IPR045861">
    <property type="entry name" value="CorA_cytoplasmic_dom"/>
</dbReference>
<name>A0A1F6N0K0_9BACT</name>
<dbReference type="SUPFAM" id="SSF144083">
    <property type="entry name" value="Magnesium transport protein CorA, transmembrane region"/>
    <property type="match status" value="1"/>
</dbReference>
<feature type="transmembrane region" description="Helical" evidence="8">
    <location>
        <begin position="282"/>
        <end position="302"/>
    </location>
</feature>
<dbReference type="EMBL" id="MFQH01000024">
    <property type="protein sequence ID" value="OGH77412.1"/>
    <property type="molecule type" value="Genomic_DNA"/>
</dbReference>
<accession>A0A1F6N0K0</accession>
<evidence type="ECO:0000256" key="8">
    <source>
        <dbReference type="SAM" id="Phobius"/>
    </source>
</evidence>
<dbReference type="GO" id="GO:0050897">
    <property type="term" value="F:cobalt ion binding"/>
    <property type="evidence" value="ECO:0007669"/>
    <property type="project" value="TreeGrafter"/>
</dbReference>
<keyword evidence="7 8" id="KW-0472">Membrane</keyword>
<reference evidence="9 10" key="1">
    <citation type="journal article" date="2016" name="Nat. Commun.">
        <title>Thousands of microbial genomes shed light on interconnected biogeochemical processes in an aquifer system.</title>
        <authorList>
            <person name="Anantharaman K."/>
            <person name="Brown C.T."/>
            <person name="Hug L.A."/>
            <person name="Sharon I."/>
            <person name="Castelle C.J."/>
            <person name="Probst A.J."/>
            <person name="Thomas B.C."/>
            <person name="Singh A."/>
            <person name="Wilkins M.J."/>
            <person name="Karaoz U."/>
            <person name="Brodie E.L."/>
            <person name="Williams K.H."/>
            <person name="Hubbard S.S."/>
            <person name="Banfield J.F."/>
        </authorList>
    </citation>
    <scope>NUCLEOTIDE SEQUENCE [LARGE SCALE GENOMIC DNA]</scope>
</reference>
<dbReference type="GO" id="GO:0005886">
    <property type="term" value="C:plasma membrane"/>
    <property type="evidence" value="ECO:0007669"/>
    <property type="project" value="UniProtKB-SubCell"/>
</dbReference>
<organism evidence="9 10">
    <name type="scientific">Candidatus Magasanikbacteria bacterium RIFCSPLOWO2_01_FULL_40_15</name>
    <dbReference type="NCBI Taxonomy" id="1798686"/>
    <lineage>
        <taxon>Bacteria</taxon>
        <taxon>Candidatus Magasanikiibacteriota</taxon>
    </lineage>
</organism>
<evidence type="ECO:0008006" key="11">
    <source>
        <dbReference type="Google" id="ProtNLM"/>
    </source>
</evidence>
<protein>
    <recommendedName>
        <fullName evidence="11">Magnesium transporter CorA</fullName>
    </recommendedName>
</protein>
<keyword evidence="6 8" id="KW-1133">Transmembrane helix</keyword>
<dbReference type="PANTHER" id="PTHR46494">
    <property type="entry name" value="CORA FAMILY METAL ION TRANSPORTER (EUROFUNG)"/>
    <property type="match status" value="1"/>
</dbReference>
<keyword evidence="4" id="KW-1003">Cell membrane</keyword>
<evidence type="ECO:0000313" key="10">
    <source>
        <dbReference type="Proteomes" id="UP000177040"/>
    </source>
</evidence>
<comment type="subcellular location">
    <subcellularLocation>
        <location evidence="1">Cell membrane</location>
        <topology evidence="1">Multi-pass membrane protein</topology>
    </subcellularLocation>
</comment>
<comment type="caution">
    <text evidence="9">The sequence shown here is derived from an EMBL/GenBank/DDBJ whole genome shotgun (WGS) entry which is preliminary data.</text>
</comment>
<dbReference type="GO" id="GO:0015095">
    <property type="term" value="F:magnesium ion transmembrane transporter activity"/>
    <property type="evidence" value="ECO:0007669"/>
    <property type="project" value="TreeGrafter"/>
</dbReference>
<evidence type="ECO:0000256" key="5">
    <source>
        <dbReference type="ARBA" id="ARBA00022692"/>
    </source>
</evidence>
<keyword evidence="3" id="KW-0813">Transport</keyword>
<proteinExistence type="inferred from homology"/>
<dbReference type="InterPro" id="IPR045863">
    <property type="entry name" value="CorA_TM1_TM2"/>
</dbReference>
<dbReference type="GO" id="GO:0000287">
    <property type="term" value="F:magnesium ion binding"/>
    <property type="evidence" value="ECO:0007669"/>
    <property type="project" value="TreeGrafter"/>
</dbReference>
<evidence type="ECO:0000313" key="9">
    <source>
        <dbReference type="EMBL" id="OGH77412.1"/>
    </source>
</evidence>
<dbReference type="Gene3D" id="1.20.58.340">
    <property type="entry name" value="Magnesium transport protein CorA, transmembrane region"/>
    <property type="match status" value="2"/>
</dbReference>
<dbReference type="SUPFAM" id="SSF143865">
    <property type="entry name" value="CorA soluble domain-like"/>
    <property type="match status" value="1"/>
</dbReference>
<comment type="similarity">
    <text evidence="2">Belongs to the CorA metal ion transporter (MIT) (TC 1.A.35) family.</text>
</comment>
<dbReference type="InterPro" id="IPR002523">
    <property type="entry name" value="MgTranspt_CorA/ZnTranspt_ZntB"/>
</dbReference>
<dbReference type="GO" id="GO:0015087">
    <property type="term" value="F:cobalt ion transmembrane transporter activity"/>
    <property type="evidence" value="ECO:0007669"/>
    <property type="project" value="TreeGrafter"/>
</dbReference>
<dbReference type="Gene3D" id="3.30.460.20">
    <property type="entry name" value="CorA soluble domain-like"/>
    <property type="match status" value="1"/>
</dbReference>
<keyword evidence="5 8" id="KW-0812">Transmembrane</keyword>
<evidence type="ECO:0000256" key="4">
    <source>
        <dbReference type="ARBA" id="ARBA00022475"/>
    </source>
</evidence>
<gene>
    <name evidence="9" type="ORF">A2983_01780</name>
</gene>